<evidence type="ECO:0000256" key="2">
    <source>
        <dbReference type="ARBA" id="ARBA00022801"/>
    </source>
</evidence>
<evidence type="ECO:0008006" key="6">
    <source>
        <dbReference type="Google" id="ProtNLM"/>
    </source>
</evidence>
<dbReference type="GO" id="GO:0004553">
    <property type="term" value="F:hydrolase activity, hydrolyzing O-glycosyl compounds"/>
    <property type="evidence" value="ECO:0007669"/>
    <property type="project" value="InterPro"/>
</dbReference>
<protein>
    <recommendedName>
        <fullName evidence="6">Cellulase</fullName>
    </recommendedName>
</protein>
<evidence type="ECO:0000313" key="4">
    <source>
        <dbReference type="EMBL" id="KAK9804689.1"/>
    </source>
</evidence>
<evidence type="ECO:0000256" key="3">
    <source>
        <dbReference type="ARBA" id="ARBA00023295"/>
    </source>
</evidence>
<dbReference type="Gene3D" id="1.50.10.10">
    <property type="match status" value="1"/>
</dbReference>
<comment type="similarity">
    <text evidence="1">Belongs to the glycosyl hydrolase 8 (cellulase D) family.</text>
</comment>
<dbReference type="PRINTS" id="PR00735">
    <property type="entry name" value="GLHYDRLASE8"/>
</dbReference>
<evidence type="ECO:0000256" key="1">
    <source>
        <dbReference type="ARBA" id="ARBA00009209"/>
    </source>
</evidence>
<reference evidence="4 5" key="1">
    <citation type="journal article" date="2024" name="Nat. Commun.">
        <title>Phylogenomics reveals the evolutionary origins of lichenization in chlorophyte algae.</title>
        <authorList>
            <person name="Puginier C."/>
            <person name="Libourel C."/>
            <person name="Otte J."/>
            <person name="Skaloud P."/>
            <person name="Haon M."/>
            <person name="Grisel S."/>
            <person name="Petersen M."/>
            <person name="Berrin J.G."/>
            <person name="Delaux P.M."/>
            <person name="Dal Grande F."/>
            <person name="Keller J."/>
        </authorList>
    </citation>
    <scope>NUCLEOTIDE SEQUENCE [LARGE SCALE GENOMIC DNA]</scope>
    <source>
        <strain evidence="4 5">SAG 2043</strain>
    </source>
</reference>
<gene>
    <name evidence="4" type="ORF">WJX72_000078</name>
</gene>
<accession>A0AAW1PA80</accession>
<comment type="caution">
    <text evidence="4">The sequence shown here is derived from an EMBL/GenBank/DDBJ whole genome shotgun (WGS) entry which is preliminary data.</text>
</comment>
<organism evidence="4 5">
    <name type="scientific">[Myrmecia] bisecta</name>
    <dbReference type="NCBI Taxonomy" id="41462"/>
    <lineage>
        <taxon>Eukaryota</taxon>
        <taxon>Viridiplantae</taxon>
        <taxon>Chlorophyta</taxon>
        <taxon>core chlorophytes</taxon>
        <taxon>Trebouxiophyceae</taxon>
        <taxon>Trebouxiales</taxon>
        <taxon>Trebouxiaceae</taxon>
        <taxon>Myrmecia</taxon>
    </lineage>
</organism>
<name>A0AAW1PA80_9CHLO</name>
<dbReference type="InterPro" id="IPR008928">
    <property type="entry name" value="6-hairpin_glycosidase_sf"/>
</dbReference>
<dbReference type="Proteomes" id="UP001489004">
    <property type="component" value="Unassembled WGS sequence"/>
</dbReference>
<dbReference type="InterPro" id="IPR012341">
    <property type="entry name" value="6hp_glycosidase-like_sf"/>
</dbReference>
<keyword evidence="5" id="KW-1185">Reference proteome</keyword>
<evidence type="ECO:0000313" key="5">
    <source>
        <dbReference type="Proteomes" id="UP001489004"/>
    </source>
</evidence>
<dbReference type="EMBL" id="JALJOR010000017">
    <property type="protein sequence ID" value="KAK9804689.1"/>
    <property type="molecule type" value="Genomic_DNA"/>
</dbReference>
<dbReference type="Pfam" id="PF01270">
    <property type="entry name" value="Glyco_hydro_8"/>
    <property type="match status" value="1"/>
</dbReference>
<dbReference type="SUPFAM" id="SSF48208">
    <property type="entry name" value="Six-hairpin glycosidases"/>
    <property type="match status" value="1"/>
</dbReference>
<dbReference type="InterPro" id="IPR002037">
    <property type="entry name" value="Glyco_hydro_8"/>
</dbReference>
<keyword evidence="2" id="KW-0378">Hydrolase</keyword>
<dbReference type="GO" id="GO:0005975">
    <property type="term" value="P:carbohydrate metabolic process"/>
    <property type="evidence" value="ECO:0007669"/>
    <property type="project" value="InterPro"/>
</dbReference>
<proteinExistence type="inferred from homology"/>
<dbReference type="AlphaFoldDB" id="A0AAW1PA80"/>
<keyword evidence="3" id="KW-0326">Glycosidase</keyword>
<sequence>MVGLQKFWKGLVGPQKDKSGMITYDAWRKKYIRQHEGMLYVAYNADGVSSPKDAVTVSEAIGYGMLISVMVDNRADFDGLLAFYEAHQNAHGLMCWQQVCRGGKVFTNPDPDAGGQNCATDGDADAAYALLLAARQWKCEAYKARAISICKAFHEWCIHHETHVTTLGDWCRPGMWQYGLTRASDYMLTHFVLFAQEDAERRKEWTQVFEATVATIKLQQTLHPTGLVADFLEHHGDKGCYLPVTKKVLERNDDPNYSYNACRIPWRLSVYYWETRDARILPALKAMQAFFEGQPEVFAGYKLDGTPLADYTNICFLAPVWCLYKVLDSPGLKKVANKIGELTAAGHGNYYGETMELIGILQLQRKWLSLEPVCQA</sequence>